<sequence>MHKFFLIVKELEEQIVNHNLKEGDKLPSIRVLANQYHVSKSTVIRALHDLEQRHIVYSVDKSGYYLVKSGITAHEEEQGMIDFATSSPDPNIFPYLDFQHCVNKAIDTYKQDLFTYGTPQGLPSLLHIMQKQLANYQVFTNVRNLFVVSGIQQALSILTALPFPNGKRKILIEQPSYHLFIEHLITYGVPVTGIKRTSRGIDFEELEEIFKTEDIKFFYTMPRFHNPLGCSYSAEEKKKIVALAHKYDVYIVEDDYLADMEQDTKADPLYAYDDKTHVIYLKSYSKIIFPGLRIGIAVIPDSLLIAFTQYKRIQDIDSSMLSQGALEIYLKSSMFDRHKQKIKSYYEQRSRLLQAALEQQLIQNRNLFSFDVGVKSSLHTYIRLIEDVPANEVIRRLKKKSLWIEPIDKHYLPSFPKDNLLKLNVSRVRLNGIEDGVHLLIDEIRQLMTASFSKSP</sequence>
<evidence type="ECO:0000256" key="7">
    <source>
        <dbReference type="ARBA" id="ARBA00023163"/>
    </source>
</evidence>
<dbReference type="PANTHER" id="PTHR46577">
    <property type="entry name" value="HTH-TYPE TRANSCRIPTIONAL REGULATORY PROTEIN GABR"/>
    <property type="match status" value="1"/>
</dbReference>
<dbReference type="GO" id="GO:0008483">
    <property type="term" value="F:transaminase activity"/>
    <property type="evidence" value="ECO:0007669"/>
    <property type="project" value="UniProtKB-KW"/>
</dbReference>
<dbReference type="PROSITE" id="PS50949">
    <property type="entry name" value="HTH_GNTR"/>
    <property type="match status" value="1"/>
</dbReference>
<evidence type="ECO:0000259" key="8">
    <source>
        <dbReference type="PROSITE" id="PS50949"/>
    </source>
</evidence>
<evidence type="ECO:0000256" key="3">
    <source>
        <dbReference type="ARBA" id="ARBA00022576"/>
    </source>
</evidence>
<dbReference type="InterPro" id="IPR000524">
    <property type="entry name" value="Tscrpt_reg_HTH_GntR"/>
</dbReference>
<dbReference type="EMBL" id="FNBG01000012">
    <property type="protein sequence ID" value="SDF53211.1"/>
    <property type="molecule type" value="Genomic_DNA"/>
</dbReference>
<dbReference type="SUPFAM" id="SSF46785">
    <property type="entry name" value="Winged helix' DNA-binding domain"/>
    <property type="match status" value="1"/>
</dbReference>
<dbReference type="InterPro" id="IPR015424">
    <property type="entry name" value="PyrdxlP-dep_Trfase"/>
</dbReference>
<dbReference type="CDD" id="cd07377">
    <property type="entry name" value="WHTH_GntR"/>
    <property type="match status" value="1"/>
</dbReference>
<evidence type="ECO:0000256" key="6">
    <source>
        <dbReference type="ARBA" id="ARBA00023125"/>
    </source>
</evidence>
<dbReference type="SUPFAM" id="SSF53383">
    <property type="entry name" value="PLP-dependent transferases"/>
    <property type="match status" value="1"/>
</dbReference>
<keyword evidence="10" id="KW-1185">Reference proteome</keyword>
<evidence type="ECO:0000256" key="4">
    <source>
        <dbReference type="ARBA" id="ARBA00022898"/>
    </source>
</evidence>
<comment type="cofactor">
    <cofactor evidence="1">
        <name>pyridoxal 5'-phosphate</name>
        <dbReference type="ChEBI" id="CHEBI:597326"/>
    </cofactor>
</comment>
<keyword evidence="9" id="KW-0808">Transferase</keyword>
<proteinExistence type="inferred from homology"/>
<dbReference type="Gene3D" id="3.40.640.10">
    <property type="entry name" value="Type I PLP-dependent aspartate aminotransferase-like (Major domain)"/>
    <property type="match status" value="1"/>
</dbReference>
<evidence type="ECO:0000256" key="1">
    <source>
        <dbReference type="ARBA" id="ARBA00001933"/>
    </source>
</evidence>
<dbReference type="SMART" id="SM00345">
    <property type="entry name" value="HTH_GNTR"/>
    <property type="match status" value="1"/>
</dbReference>
<dbReference type="Pfam" id="PF00155">
    <property type="entry name" value="Aminotran_1_2"/>
    <property type="match status" value="1"/>
</dbReference>
<dbReference type="InterPro" id="IPR036390">
    <property type="entry name" value="WH_DNA-bd_sf"/>
</dbReference>
<dbReference type="Gene3D" id="1.10.10.10">
    <property type="entry name" value="Winged helix-like DNA-binding domain superfamily/Winged helix DNA-binding domain"/>
    <property type="match status" value="1"/>
</dbReference>
<keyword evidence="4" id="KW-0663">Pyridoxal phosphate</keyword>
<dbReference type="GO" id="GO:0003677">
    <property type="term" value="F:DNA binding"/>
    <property type="evidence" value="ECO:0007669"/>
    <property type="project" value="UniProtKB-KW"/>
</dbReference>
<name>A0A1G7LUX5_9BACL</name>
<dbReference type="PANTHER" id="PTHR46577:SF1">
    <property type="entry name" value="HTH-TYPE TRANSCRIPTIONAL REGULATORY PROTEIN GABR"/>
    <property type="match status" value="1"/>
</dbReference>
<dbReference type="STRING" id="670482.SAMN04488542_11272"/>
<dbReference type="GO" id="GO:0030170">
    <property type="term" value="F:pyridoxal phosphate binding"/>
    <property type="evidence" value="ECO:0007669"/>
    <property type="project" value="InterPro"/>
</dbReference>
<comment type="similarity">
    <text evidence="2">In the C-terminal section; belongs to the class-I pyridoxal-phosphate-dependent aminotransferase family.</text>
</comment>
<accession>A0A1G7LUX5</accession>
<dbReference type="GO" id="GO:0003700">
    <property type="term" value="F:DNA-binding transcription factor activity"/>
    <property type="evidence" value="ECO:0007669"/>
    <property type="project" value="InterPro"/>
</dbReference>
<reference evidence="9 10" key="1">
    <citation type="submission" date="2016-10" db="EMBL/GenBank/DDBJ databases">
        <authorList>
            <person name="de Groot N.N."/>
        </authorList>
    </citation>
    <scope>NUCLEOTIDE SEQUENCE [LARGE SCALE GENOMIC DNA]</scope>
    <source>
        <strain evidence="9 10">DSM 28129</strain>
    </source>
</reference>
<keyword evidence="7" id="KW-0804">Transcription</keyword>
<dbReference type="Proteomes" id="UP000198972">
    <property type="component" value="Unassembled WGS sequence"/>
</dbReference>
<dbReference type="InterPro" id="IPR051446">
    <property type="entry name" value="HTH_trans_reg/aminotransferase"/>
</dbReference>
<dbReference type="AlphaFoldDB" id="A0A1G7LUX5"/>
<gene>
    <name evidence="9" type="ORF">SAMN04488542_11272</name>
</gene>
<keyword evidence="5" id="KW-0805">Transcription regulation</keyword>
<keyword evidence="6 9" id="KW-0238">DNA-binding</keyword>
<dbReference type="CDD" id="cd00609">
    <property type="entry name" value="AAT_like"/>
    <property type="match status" value="1"/>
</dbReference>
<evidence type="ECO:0000313" key="10">
    <source>
        <dbReference type="Proteomes" id="UP000198972"/>
    </source>
</evidence>
<dbReference type="InterPro" id="IPR015421">
    <property type="entry name" value="PyrdxlP-dep_Trfase_major"/>
</dbReference>
<evidence type="ECO:0000313" key="9">
    <source>
        <dbReference type="EMBL" id="SDF53211.1"/>
    </source>
</evidence>
<evidence type="ECO:0000256" key="5">
    <source>
        <dbReference type="ARBA" id="ARBA00023015"/>
    </source>
</evidence>
<dbReference type="InterPro" id="IPR004839">
    <property type="entry name" value="Aminotransferase_I/II_large"/>
</dbReference>
<feature type="domain" description="HTH gntR-type" evidence="8">
    <location>
        <begin position="1"/>
        <end position="69"/>
    </location>
</feature>
<dbReference type="RefSeq" id="WP_091230282.1">
    <property type="nucleotide sequence ID" value="NZ_FNBG01000012.1"/>
</dbReference>
<evidence type="ECO:0000256" key="2">
    <source>
        <dbReference type="ARBA" id="ARBA00005384"/>
    </source>
</evidence>
<dbReference type="FunFam" id="3.40.640.10:FF:000114">
    <property type="entry name" value="Transcriptional regulator, GntR family"/>
    <property type="match status" value="1"/>
</dbReference>
<protein>
    <submittedName>
        <fullName evidence="9">DNA-binding transcriptional regulator, MocR family, contains an aminotransferase domain</fullName>
    </submittedName>
</protein>
<dbReference type="InterPro" id="IPR036388">
    <property type="entry name" value="WH-like_DNA-bd_sf"/>
</dbReference>
<dbReference type="Pfam" id="PF00392">
    <property type="entry name" value="GntR"/>
    <property type="match status" value="1"/>
</dbReference>
<dbReference type="OrthoDB" id="9802601at2"/>
<keyword evidence="3 9" id="KW-0032">Aminotransferase</keyword>
<organism evidence="9 10">
    <name type="scientific">Fontibacillus panacisegetis</name>
    <dbReference type="NCBI Taxonomy" id="670482"/>
    <lineage>
        <taxon>Bacteria</taxon>
        <taxon>Bacillati</taxon>
        <taxon>Bacillota</taxon>
        <taxon>Bacilli</taxon>
        <taxon>Bacillales</taxon>
        <taxon>Paenibacillaceae</taxon>
        <taxon>Fontibacillus</taxon>
    </lineage>
</organism>